<evidence type="ECO:0000256" key="5">
    <source>
        <dbReference type="ARBA" id="ARBA00022840"/>
    </source>
</evidence>
<evidence type="ECO:0000256" key="6">
    <source>
        <dbReference type="SAM" id="MobiDB-lite"/>
    </source>
</evidence>
<dbReference type="Pfam" id="PF03133">
    <property type="entry name" value="TTL"/>
    <property type="match status" value="1"/>
</dbReference>
<dbReference type="KEGG" id="ccal:108622289"/>
<dbReference type="PROSITE" id="PS51221">
    <property type="entry name" value="TTL"/>
    <property type="match status" value="1"/>
</dbReference>
<dbReference type="InterPro" id="IPR051437">
    <property type="entry name" value="TTLL_monoglycylase"/>
</dbReference>
<organism evidence="7 8">
    <name type="scientific">Ceratina calcarata</name>
    <dbReference type="NCBI Taxonomy" id="156304"/>
    <lineage>
        <taxon>Eukaryota</taxon>
        <taxon>Metazoa</taxon>
        <taxon>Ecdysozoa</taxon>
        <taxon>Arthropoda</taxon>
        <taxon>Hexapoda</taxon>
        <taxon>Insecta</taxon>
        <taxon>Pterygota</taxon>
        <taxon>Neoptera</taxon>
        <taxon>Endopterygota</taxon>
        <taxon>Hymenoptera</taxon>
        <taxon>Apocrita</taxon>
        <taxon>Aculeata</taxon>
        <taxon>Apoidea</taxon>
        <taxon>Anthophila</taxon>
        <taxon>Apidae</taxon>
        <taxon>Ceratina</taxon>
        <taxon>Zadontomerus</taxon>
    </lineage>
</organism>
<gene>
    <name evidence="8" type="primary">LOC108622289</name>
</gene>
<dbReference type="InterPro" id="IPR004344">
    <property type="entry name" value="TTL/TTLL_fam"/>
</dbReference>
<dbReference type="GO" id="GO:0003341">
    <property type="term" value="P:cilium movement"/>
    <property type="evidence" value="ECO:0007669"/>
    <property type="project" value="TreeGrafter"/>
</dbReference>
<feature type="region of interest" description="Disordered" evidence="6">
    <location>
        <begin position="706"/>
        <end position="742"/>
    </location>
</feature>
<evidence type="ECO:0000256" key="4">
    <source>
        <dbReference type="ARBA" id="ARBA00022741"/>
    </source>
</evidence>
<dbReference type="GO" id="GO:0015630">
    <property type="term" value="C:microtubule cytoskeleton"/>
    <property type="evidence" value="ECO:0007669"/>
    <property type="project" value="TreeGrafter"/>
</dbReference>
<proteinExistence type="predicted"/>
<comment type="subcellular location">
    <subcellularLocation>
        <location evidence="1">Cytoplasm</location>
    </subcellularLocation>
</comment>
<keyword evidence="4" id="KW-0547">Nucleotide-binding</keyword>
<keyword evidence="7" id="KW-1185">Reference proteome</keyword>
<dbReference type="Proteomes" id="UP000694925">
    <property type="component" value="Unplaced"/>
</dbReference>
<protein>
    <submittedName>
        <fullName evidence="8">Tubulin glycylase 3A-like</fullName>
    </submittedName>
</protein>
<accession>A0AAJ7W8M5</accession>
<dbReference type="AlphaFoldDB" id="A0AAJ7W8M5"/>
<feature type="compositionally biased region" description="Low complexity" evidence="6">
    <location>
        <begin position="723"/>
        <end position="733"/>
    </location>
</feature>
<feature type="compositionally biased region" description="Basic residues" evidence="6">
    <location>
        <begin position="707"/>
        <end position="716"/>
    </location>
</feature>
<sequence>MDLPLDLRTFHVHRSRDSGGPKESTSTDTEDKAGQSNCKLTPLIGLEKKESPVNPYNRADWTKMNTKWPLPDTDDNEISVVNSLPQLDCGPFPKSYMDTCSCCPRDIFDKHETDTIHNYRSIVFKDDDCCKSQWVRKERYQKIKAKVGRAIKKHKIFLIRGEVPKLKEALEKRGWVQKYEATKTRTLPYGSVASLEARSLGDLTQPDGNLNERAVIFALLRHKSPDFIWDCRNDFVDWHRGLSSNTILNRYQKPSVYTSKSVKHSLWKLMQLGMARLLEEAHWLYEKDVSSVLFPRSYNLSREPKAFLEDFRLTAATGLLKWFAQKMQDDQDLPDNGHRPIPMSRLEFAIKRCEEFAACANHQNIDEDFVQEFTEEEWNSFLDDYTAVVHEGAGIECNSEKGREQLQKYYEATTSTLEKLKEADPQYDLNGMRNIWILKPSELCCGTGISISHNLKDIFRKIKSRPKDYFIVQKYIERPLLIHDTKFDIRQWYLVTNTFPMTIWVFKEGLLRFSSKPYTFSTYHEAIHICNTAIQEKYDEERRRRRKRGNSEEIVKSIRDQGWDCEKLNEYLKQTGLEGDPYYDKIFPKMSEAIVLTMLASQEHMDRRRCSFELYGADFVVMDDLSVWLIEINTNPRMHPPSSRITKRLYSNVLESLVKVVMDVPLNPSADTGGFTLVYKQNIPDFRPYLGPCLFVFGKSITLQEHPRKREKKKKGGNSWIKQQQQQQQQQQQHRAWTAPPMIPRLREPKIVDFIDYLNTARCTAAN</sequence>
<keyword evidence="5" id="KW-0067">ATP-binding</keyword>
<dbReference type="GO" id="GO:0070736">
    <property type="term" value="F:protein-glycine ligase activity, initiating"/>
    <property type="evidence" value="ECO:0007669"/>
    <property type="project" value="TreeGrafter"/>
</dbReference>
<evidence type="ECO:0000256" key="1">
    <source>
        <dbReference type="ARBA" id="ARBA00004496"/>
    </source>
</evidence>
<dbReference type="GO" id="GO:0005524">
    <property type="term" value="F:ATP binding"/>
    <property type="evidence" value="ECO:0007669"/>
    <property type="project" value="UniProtKB-KW"/>
</dbReference>
<feature type="region of interest" description="Disordered" evidence="6">
    <location>
        <begin position="10"/>
        <end position="37"/>
    </location>
</feature>
<dbReference type="GeneID" id="108622289"/>
<dbReference type="RefSeq" id="XP_026667170.1">
    <property type="nucleotide sequence ID" value="XM_026811369.1"/>
</dbReference>
<evidence type="ECO:0000313" key="8">
    <source>
        <dbReference type="RefSeq" id="XP_026667170.1"/>
    </source>
</evidence>
<evidence type="ECO:0000256" key="2">
    <source>
        <dbReference type="ARBA" id="ARBA00022490"/>
    </source>
</evidence>
<dbReference type="GO" id="GO:0005930">
    <property type="term" value="C:axoneme"/>
    <property type="evidence" value="ECO:0007669"/>
    <property type="project" value="TreeGrafter"/>
</dbReference>
<dbReference type="GO" id="GO:0060271">
    <property type="term" value="P:cilium assembly"/>
    <property type="evidence" value="ECO:0007669"/>
    <property type="project" value="TreeGrafter"/>
</dbReference>
<dbReference type="SUPFAM" id="SSF56059">
    <property type="entry name" value="Glutathione synthetase ATP-binding domain-like"/>
    <property type="match status" value="1"/>
</dbReference>
<reference evidence="8" key="1">
    <citation type="submission" date="2025-08" db="UniProtKB">
        <authorList>
            <consortium name="RefSeq"/>
        </authorList>
    </citation>
    <scope>IDENTIFICATION</scope>
    <source>
        <tissue evidence="8">Whole body</tissue>
    </source>
</reference>
<evidence type="ECO:0000256" key="3">
    <source>
        <dbReference type="ARBA" id="ARBA00022598"/>
    </source>
</evidence>
<keyword evidence="3" id="KW-0436">Ligase</keyword>
<dbReference type="Gene3D" id="3.30.470.20">
    <property type="entry name" value="ATP-grasp fold, B domain"/>
    <property type="match status" value="1"/>
</dbReference>
<dbReference type="PANTHER" id="PTHR45870:SF2">
    <property type="entry name" value="TUBULIN MONOGLYCYLASE TTLL3"/>
    <property type="match status" value="1"/>
</dbReference>
<dbReference type="PANTHER" id="PTHR45870">
    <property type="entry name" value="TUBULIN MONOGLYCYLASE TTLL3"/>
    <property type="match status" value="1"/>
</dbReference>
<keyword evidence="2" id="KW-0963">Cytoplasm</keyword>
<name>A0AAJ7W8M5_9HYME</name>
<evidence type="ECO:0000313" key="7">
    <source>
        <dbReference type="Proteomes" id="UP000694925"/>
    </source>
</evidence>